<keyword evidence="4 14" id="KW-1133">Transmembrane helix</keyword>
<dbReference type="InterPro" id="IPR006201">
    <property type="entry name" value="Neur_channel"/>
</dbReference>
<evidence type="ECO:0000256" key="7">
    <source>
        <dbReference type="ARBA" id="ARBA00023136"/>
    </source>
</evidence>
<keyword evidence="14" id="KW-0732">Signal</keyword>
<comment type="subcellular location">
    <subcellularLocation>
        <location evidence="13">Synaptic cell membrane</location>
        <topology evidence="13">Multi-pass membrane protein</topology>
    </subcellularLocation>
</comment>
<evidence type="ECO:0000259" key="16">
    <source>
        <dbReference type="Pfam" id="PF02932"/>
    </source>
</evidence>
<feature type="signal peptide" evidence="14">
    <location>
        <begin position="1"/>
        <end position="19"/>
    </location>
</feature>
<evidence type="ECO:0000256" key="4">
    <source>
        <dbReference type="ARBA" id="ARBA00022989"/>
    </source>
</evidence>
<evidence type="ECO:0000256" key="2">
    <source>
        <dbReference type="ARBA" id="ARBA00022475"/>
    </source>
</evidence>
<evidence type="ECO:0000256" key="11">
    <source>
        <dbReference type="ARBA" id="ARBA00023286"/>
    </source>
</evidence>
<dbReference type="STRING" id="45351.A7RNI2"/>
<dbReference type="FunFam" id="2.70.170.10:FF:000005">
    <property type="entry name" value="Neuronal nicotinic acetylcholine receptor alpha4 subunit"/>
    <property type="match status" value="1"/>
</dbReference>
<dbReference type="GO" id="GO:1902495">
    <property type="term" value="C:transmembrane transporter complex"/>
    <property type="evidence" value="ECO:0000318"/>
    <property type="project" value="GO_Central"/>
</dbReference>
<dbReference type="GO" id="GO:0004888">
    <property type="term" value="F:transmembrane signaling receptor activity"/>
    <property type="evidence" value="ECO:0007669"/>
    <property type="project" value="InterPro"/>
</dbReference>
<dbReference type="Proteomes" id="UP000001593">
    <property type="component" value="Unassembled WGS sequence"/>
</dbReference>
<dbReference type="Pfam" id="PF02931">
    <property type="entry name" value="Neur_chan_LBD"/>
    <property type="match status" value="1"/>
</dbReference>
<dbReference type="GO" id="GO:0005231">
    <property type="term" value="F:excitatory extracellular ligand-gated monoatomic ion channel activity"/>
    <property type="evidence" value="ECO:0000318"/>
    <property type="project" value="GO_Central"/>
</dbReference>
<evidence type="ECO:0000313" key="17">
    <source>
        <dbReference type="EMBL" id="EDO46927.1"/>
    </source>
</evidence>
<dbReference type="PRINTS" id="PR00254">
    <property type="entry name" value="NICOTINICR"/>
</dbReference>
<dbReference type="AlphaFoldDB" id="A7RNI2"/>
<keyword evidence="1 14" id="KW-0813">Transport</keyword>
<keyword evidence="8" id="KW-1015">Disulfide bond</keyword>
<organism evidence="17 18">
    <name type="scientific">Nematostella vectensis</name>
    <name type="common">Starlet sea anemone</name>
    <dbReference type="NCBI Taxonomy" id="45351"/>
    <lineage>
        <taxon>Eukaryota</taxon>
        <taxon>Metazoa</taxon>
        <taxon>Cnidaria</taxon>
        <taxon>Anthozoa</taxon>
        <taxon>Hexacorallia</taxon>
        <taxon>Actiniaria</taxon>
        <taxon>Edwardsiidae</taxon>
        <taxon>Nematostella</taxon>
    </lineage>
</organism>
<dbReference type="InterPro" id="IPR036734">
    <property type="entry name" value="Neur_chan_lig-bd_sf"/>
</dbReference>
<keyword evidence="3 14" id="KW-0812">Transmembrane</keyword>
<dbReference type="PRINTS" id="PR00252">
    <property type="entry name" value="NRIONCHANNEL"/>
</dbReference>
<dbReference type="GO" id="GO:0022848">
    <property type="term" value="F:acetylcholine-gated monoatomic cation-selective channel activity"/>
    <property type="evidence" value="ECO:0007669"/>
    <property type="project" value="InterPro"/>
</dbReference>
<keyword evidence="7 14" id="KW-0472">Membrane</keyword>
<dbReference type="EMBL" id="DS469523">
    <property type="protein sequence ID" value="EDO46927.1"/>
    <property type="molecule type" value="Genomic_DNA"/>
</dbReference>
<feature type="transmembrane region" description="Helical" evidence="14">
    <location>
        <begin position="302"/>
        <end position="324"/>
    </location>
</feature>
<evidence type="ECO:0000256" key="13">
    <source>
        <dbReference type="ARBA" id="ARBA00034099"/>
    </source>
</evidence>
<dbReference type="GO" id="GO:0007268">
    <property type="term" value="P:chemical synaptic transmission"/>
    <property type="evidence" value="ECO:0000318"/>
    <property type="project" value="GO_Central"/>
</dbReference>
<dbReference type="InterPro" id="IPR002394">
    <property type="entry name" value="Nicotinic_acetylcholine_rcpt"/>
</dbReference>
<dbReference type="PhylomeDB" id="A7RNI2"/>
<dbReference type="InParanoid" id="A7RNI2"/>
<evidence type="ECO:0000259" key="15">
    <source>
        <dbReference type="Pfam" id="PF02931"/>
    </source>
</evidence>
<dbReference type="InterPro" id="IPR018000">
    <property type="entry name" value="Neurotransmitter_ion_chnl_CS"/>
</dbReference>
<dbReference type="GO" id="GO:0034220">
    <property type="term" value="P:monoatomic ion transmembrane transport"/>
    <property type="evidence" value="ECO:0000318"/>
    <property type="project" value="GO_Central"/>
</dbReference>
<comment type="similarity">
    <text evidence="14">Belongs to the ligand-gated ion channel (TC 1.A.9) family.</text>
</comment>
<dbReference type="KEGG" id="nve:5519008"/>
<evidence type="ECO:0000256" key="5">
    <source>
        <dbReference type="ARBA" id="ARBA00023018"/>
    </source>
</evidence>
<dbReference type="Gene3D" id="1.20.58.390">
    <property type="entry name" value="Neurotransmitter-gated ion-channel transmembrane domain"/>
    <property type="match status" value="2"/>
</dbReference>
<keyword evidence="9" id="KW-0675">Receptor</keyword>
<dbReference type="SUPFAM" id="SSF90112">
    <property type="entry name" value="Neurotransmitter-gated ion-channel transmembrane pore"/>
    <property type="match status" value="1"/>
</dbReference>
<dbReference type="GO" id="GO:0045202">
    <property type="term" value="C:synapse"/>
    <property type="evidence" value="ECO:0000318"/>
    <property type="project" value="GO_Central"/>
</dbReference>
<keyword evidence="10" id="KW-0325">Glycoprotein</keyword>
<feature type="transmembrane region" description="Helical" evidence="14">
    <location>
        <begin position="268"/>
        <end position="286"/>
    </location>
</feature>
<dbReference type="PANTHER" id="PTHR18945">
    <property type="entry name" value="NEUROTRANSMITTER GATED ION CHANNEL"/>
    <property type="match status" value="1"/>
</dbReference>
<evidence type="ECO:0000313" key="18">
    <source>
        <dbReference type="Proteomes" id="UP000001593"/>
    </source>
</evidence>
<keyword evidence="12 14" id="KW-0407">Ion channel</keyword>
<dbReference type="InterPro" id="IPR006202">
    <property type="entry name" value="Neur_chan_lig-bd"/>
</dbReference>
<dbReference type="FunFam" id="1.20.58.390:FF:000043">
    <property type="entry name" value="AcetylCholine Receptor"/>
    <property type="match status" value="1"/>
</dbReference>
<dbReference type="CDD" id="cd19051">
    <property type="entry name" value="LGIC_TM_cation"/>
    <property type="match status" value="1"/>
</dbReference>
<dbReference type="InterPro" id="IPR036719">
    <property type="entry name" value="Neuro-gated_channel_TM_sf"/>
</dbReference>
<evidence type="ECO:0000256" key="6">
    <source>
        <dbReference type="ARBA" id="ARBA00023065"/>
    </source>
</evidence>
<keyword evidence="11" id="KW-1071">Ligand-gated ion channel</keyword>
<dbReference type="GO" id="GO:0005886">
    <property type="term" value="C:plasma membrane"/>
    <property type="evidence" value="ECO:0000318"/>
    <property type="project" value="GO_Central"/>
</dbReference>
<evidence type="ECO:0000256" key="8">
    <source>
        <dbReference type="ARBA" id="ARBA00023157"/>
    </source>
</evidence>
<reference evidence="17 18" key="1">
    <citation type="journal article" date="2007" name="Science">
        <title>Sea anemone genome reveals ancestral eumetazoan gene repertoire and genomic organization.</title>
        <authorList>
            <person name="Putnam N.H."/>
            <person name="Srivastava M."/>
            <person name="Hellsten U."/>
            <person name="Dirks B."/>
            <person name="Chapman J."/>
            <person name="Salamov A."/>
            <person name="Terry A."/>
            <person name="Shapiro H."/>
            <person name="Lindquist E."/>
            <person name="Kapitonov V.V."/>
            <person name="Jurka J."/>
            <person name="Genikhovich G."/>
            <person name="Grigoriev I.V."/>
            <person name="Lucas S.M."/>
            <person name="Steele R.E."/>
            <person name="Finnerty J.R."/>
            <person name="Technau U."/>
            <person name="Martindale M.Q."/>
            <person name="Rokhsar D.S."/>
        </authorList>
    </citation>
    <scope>NUCLEOTIDE SEQUENCE [LARGE SCALE GENOMIC DNA]</scope>
    <source>
        <strain evidence="18">CH2 X CH6</strain>
    </source>
</reference>
<dbReference type="GO" id="GO:0043005">
    <property type="term" value="C:neuron projection"/>
    <property type="evidence" value="ECO:0000318"/>
    <property type="project" value="GO_Central"/>
</dbReference>
<evidence type="ECO:0000256" key="14">
    <source>
        <dbReference type="RuleBase" id="RU000687"/>
    </source>
</evidence>
<dbReference type="CDD" id="cd18997">
    <property type="entry name" value="LGIC_ECD_nAChR"/>
    <property type="match status" value="1"/>
</dbReference>
<dbReference type="HOGENOM" id="CLU_018074_1_0_1"/>
<feature type="domain" description="Neurotransmitter-gated ion-channel transmembrane" evidence="16">
    <location>
        <begin position="243"/>
        <end position="472"/>
    </location>
</feature>
<keyword evidence="18" id="KW-1185">Reference proteome</keyword>
<dbReference type="Gene3D" id="2.70.170.10">
    <property type="entry name" value="Neurotransmitter-gated ion-channel ligand-binding domain"/>
    <property type="match status" value="1"/>
</dbReference>
<protein>
    <submittedName>
        <fullName evidence="17">Uncharacterized protein</fullName>
    </submittedName>
</protein>
<keyword evidence="5" id="KW-0770">Synapse</keyword>
<keyword evidence="6 14" id="KW-0406">Ion transport</keyword>
<dbReference type="eggNOG" id="KOG3645">
    <property type="taxonomic scope" value="Eukaryota"/>
</dbReference>
<accession>A7RNI2</accession>
<dbReference type="SUPFAM" id="SSF63712">
    <property type="entry name" value="Nicotinic receptor ligand binding domain-like"/>
    <property type="match status" value="1"/>
</dbReference>
<proteinExistence type="inferred from homology"/>
<sequence length="485" mass="55764">MAPLLLSLLPFLFVFPSLSVDHTEDVEHRLLNDLFKDYNKEARPVLNKSEAIEVQFDMAYAQLINLNSKDQILQSKVWFRQRWVNPFLTWDPKMYGGLTSINVNPNMIWKPDIVLYHNIGFGETGAIYKFDTRATIMHNGYTEWFAPTEIHSICAIDITYFPFDEQFCKMKFGSWSYSGRQLNLTSKGDSADLSKYTKSGEWDLLGMRAVRNVVKYSCCPDPFIDITFTMHIRRKVLFYLTNLIAPCIVLATLTVFSFQLPLESGERIGLVITIWLGLTVFMLVFTENVPRTSEVIPLIGKYSFSVMCVVSCSLIVTCCILKVFNKDPNIKMSSWFKKLIFKVLGPLLMMKPPKNDESSATRGDKIRSLLSRGKLKGTHLELKDQVPYKTDQRMRVHNGHVYQSVKKSESATVVSNSQEQLDELLHYVRAMAEHWAERETNEHVSGEWRYAATVLDAVFFRVTFVLILGSTLAFYFMIPSEVRSF</sequence>
<feature type="transmembrane region" description="Helical" evidence="14">
    <location>
        <begin position="458"/>
        <end position="478"/>
    </location>
</feature>
<feature type="chain" id="PRO_5022266972" evidence="14">
    <location>
        <begin position="20"/>
        <end position="485"/>
    </location>
</feature>
<evidence type="ECO:0000256" key="12">
    <source>
        <dbReference type="ARBA" id="ARBA00023303"/>
    </source>
</evidence>
<dbReference type="GO" id="GO:0042391">
    <property type="term" value="P:regulation of membrane potential"/>
    <property type="evidence" value="ECO:0000318"/>
    <property type="project" value="GO_Central"/>
</dbReference>
<evidence type="ECO:0000256" key="10">
    <source>
        <dbReference type="ARBA" id="ARBA00023180"/>
    </source>
</evidence>
<dbReference type="OrthoDB" id="5975154at2759"/>
<keyword evidence="2" id="KW-1003">Cell membrane</keyword>
<dbReference type="OMA" id="HKDTKLH"/>
<evidence type="ECO:0000256" key="9">
    <source>
        <dbReference type="ARBA" id="ARBA00023170"/>
    </source>
</evidence>
<dbReference type="GO" id="GO:0045211">
    <property type="term" value="C:postsynaptic membrane"/>
    <property type="evidence" value="ECO:0007669"/>
    <property type="project" value="InterPro"/>
</dbReference>
<dbReference type="GO" id="GO:1904315">
    <property type="term" value="F:transmitter-gated monoatomic ion channel activity involved in regulation of postsynaptic membrane potential"/>
    <property type="evidence" value="ECO:0000318"/>
    <property type="project" value="GO_Central"/>
</dbReference>
<dbReference type="PROSITE" id="PS00236">
    <property type="entry name" value="NEUROTR_ION_CHANNEL"/>
    <property type="match status" value="1"/>
</dbReference>
<gene>
    <name evidence="17" type="ORF">NEMVEDRAFT_v1g199721</name>
</gene>
<feature type="transmembrane region" description="Helical" evidence="14">
    <location>
        <begin position="236"/>
        <end position="256"/>
    </location>
</feature>
<name>A7RNI2_NEMVE</name>
<dbReference type="Pfam" id="PF02932">
    <property type="entry name" value="Neur_chan_memb"/>
    <property type="match status" value="1"/>
</dbReference>
<evidence type="ECO:0000256" key="1">
    <source>
        <dbReference type="ARBA" id="ARBA00022448"/>
    </source>
</evidence>
<dbReference type="InterPro" id="IPR006029">
    <property type="entry name" value="Neurotrans-gated_channel_TM"/>
</dbReference>
<dbReference type="InterPro" id="IPR038050">
    <property type="entry name" value="Neuro_actylchol_rec"/>
</dbReference>
<feature type="domain" description="Neurotransmitter-gated ion-channel ligand-binding" evidence="15">
    <location>
        <begin position="27"/>
        <end position="236"/>
    </location>
</feature>
<evidence type="ECO:0000256" key="3">
    <source>
        <dbReference type="ARBA" id="ARBA00022692"/>
    </source>
</evidence>